<feature type="compositionally biased region" description="Basic and acidic residues" evidence="1">
    <location>
        <begin position="392"/>
        <end position="403"/>
    </location>
</feature>
<dbReference type="PANTHER" id="PTHR34985:SF1">
    <property type="entry name" value="SLR0554 PROTEIN"/>
    <property type="match status" value="1"/>
</dbReference>
<dbReference type="Proteomes" id="UP000248918">
    <property type="component" value="Unassembled WGS sequence"/>
</dbReference>
<proteinExistence type="predicted"/>
<dbReference type="InterPro" id="IPR007936">
    <property type="entry name" value="VapE-like_dom"/>
</dbReference>
<gene>
    <name evidence="3" type="ORF">BX591_12826</name>
</gene>
<comment type="caution">
    <text evidence="3">The sequence shown here is derived from an EMBL/GenBank/DDBJ whole genome shotgun (WGS) entry which is preliminary data.</text>
</comment>
<feature type="domain" description="Virulence-associated protein E-like" evidence="2">
    <location>
        <begin position="102"/>
        <end position="318"/>
    </location>
</feature>
<organism evidence="3 4">
    <name type="scientific">Paraburkholderia bryophila</name>
    <dbReference type="NCBI Taxonomy" id="420952"/>
    <lineage>
        <taxon>Bacteria</taxon>
        <taxon>Pseudomonadati</taxon>
        <taxon>Pseudomonadota</taxon>
        <taxon>Betaproteobacteria</taxon>
        <taxon>Burkholderiales</taxon>
        <taxon>Burkholderiaceae</taxon>
        <taxon>Paraburkholderia</taxon>
    </lineage>
</organism>
<evidence type="ECO:0000259" key="2">
    <source>
        <dbReference type="Pfam" id="PF05272"/>
    </source>
</evidence>
<accession>A0A329BI33</accession>
<protein>
    <submittedName>
        <fullName evidence="3">Virulence-associated protein E</fullName>
    </submittedName>
</protein>
<sequence>MEMPLNVQNFPDPGRDAPLPTQGNLKHMLDQYGVKVVYNLISKEVEILIPHADFTPENRSEASYGKIIDLCARNRMPTGNVPVYITALADANRYNPVAEWIDSKPWDGVDRLEPLADTLDAADQELTRILLRRWLIGAVACVYDPAGFAMQGVLVLQGAQGLGKTTWIMGMAGEHREWVAESVILDPANKDSVKQFVSYWLVELGELEATFSKSDITALRGFITRKMDELRLPYAKTSSKFPRRTAALASVNEHAYLRDETGNRRYWTVRCGPKLNAMHDVDMQQLWAQAKALYEAGERHSLTRDEMQRLNDANMDHTERNPLEDLIMARFAWDRAATERMSAADVCIAVGYDKPTPKQAKDVATILRRVTGKEPKKSHGRMVFDLPPRARTQGDREDDTRPF</sequence>
<feature type="region of interest" description="Disordered" evidence="1">
    <location>
        <begin position="372"/>
        <end position="403"/>
    </location>
</feature>
<evidence type="ECO:0000313" key="3">
    <source>
        <dbReference type="EMBL" id="RAS21507.1"/>
    </source>
</evidence>
<dbReference type="EMBL" id="QLTK01000028">
    <property type="protein sequence ID" value="RAS21507.1"/>
    <property type="molecule type" value="Genomic_DNA"/>
</dbReference>
<dbReference type="AlphaFoldDB" id="A0A329BI33"/>
<dbReference type="Pfam" id="PF05272">
    <property type="entry name" value="VapE-like_dom"/>
    <property type="match status" value="1"/>
</dbReference>
<reference evidence="3 4" key="1">
    <citation type="submission" date="2018-06" db="EMBL/GenBank/DDBJ databases">
        <title>Genomic Encyclopedia of Type Strains, Phase III (KMG-III): the genomes of soil and plant-associated and newly described type strains.</title>
        <authorList>
            <person name="Whitman W."/>
        </authorList>
    </citation>
    <scope>NUCLEOTIDE SEQUENCE [LARGE SCALE GENOMIC DNA]</scope>
    <source>
        <strain evidence="3 4">LMG 23644</strain>
    </source>
</reference>
<evidence type="ECO:0000313" key="4">
    <source>
        <dbReference type="Proteomes" id="UP000248918"/>
    </source>
</evidence>
<name>A0A329BI33_9BURK</name>
<dbReference type="PANTHER" id="PTHR34985">
    <property type="entry name" value="SLR0554 PROTEIN"/>
    <property type="match status" value="1"/>
</dbReference>
<evidence type="ECO:0000256" key="1">
    <source>
        <dbReference type="SAM" id="MobiDB-lite"/>
    </source>
</evidence>